<dbReference type="EMBL" id="JBHLYR010000049">
    <property type="protein sequence ID" value="MFB9993391.1"/>
    <property type="molecule type" value="Genomic_DNA"/>
</dbReference>
<accession>A0ABV6B0Y0</accession>
<proteinExistence type="predicted"/>
<gene>
    <name evidence="1" type="ORF">ACFFLM_15590</name>
</gene>
<evidence type="ECO:0000313" key="2">
    <source>
        <dbReference type="Proteomes" id="UP001589733"/>
    </source>
</evidence>
<reference evidence="1 2" key="1">
    <citation type="submission" date="2024-09" db="EMBL/GenBank/DDBJ databases">
        <authorList>
            <person name="Sun Q."/>
            <person name="Mori K."/>
        </authorList>
    </citation>
    <scope>NUCLEOTIDE SEQUENCE [LARGE SCALE GENOMIC DNA]</scope>
    <source>
        <strain evidence="1 2">JCM 13503</strain>
    </source>
</reference>
<protein>
    <submittedName>
        <fullName evidence="1">Uncharacterized protein</fullName>
    </submittedName>
</protein>
<sequence length="173" mass="19008">MLSNEDRQRIEAEEVAAAQALAHSTARVRHQKAVQAYREEVRAQLQSRPTPWWWSVRWALPAVPIIAATFLLYPNLVTNEAPTDDTAGGIANSALMNRCQAEVSGQLSLLPDAAQPAGELSFPNWQEASGQFSANADGKRWDGWVRQGGTRTDFSCSFTLADQSVLAQLIQTN</sequence>
<dbReference type="Proteomes" id="UP001589733">
    <property type="component" value="Unassembled WGS sequence"/>
</dbReference>
<comment type="caution">
    <text evidence="1">The sequence shown here is derived from an EMBL/GenBank/DDBJ whole genome shotgun (WGS) entry which is preliminary data.</text>
</comment>
<evidence type="ECO:0000313" key="1">
    <source>
        <dbReference type="EMBL" id="MFB9993391.1"/>
    </source>
</evidence>
<dbReference type="RefSeq" id="WP_380012133.1">
    <property type="nucleotide sequence ID" value="NZ_JBHLYR010000049.1"/>
</dbReference>
<name>A0ABV6B0Y0_9DEIO</name>
<keyword evidence="2" id="KW-1185">Reference proteome</keyword>
<organism evidence="1 2">
    <name type="scientific">Deinococcus oregonensis</name>
    <dbReference type="NCBI Taxonomy" id="1805970"/>
    <lineage>
        <taxon>Bacteria</taxon>
        <taxon>Thermotogati</taxon>
        <taxon>Deinococcota</taxon>
        <taxon>Deinococci</taxon>
        <taxon>Deinococcales</taxon>
        <taxon>Deinococcaceae</taxon>
        <taxon>Deinococcus</taxon>
    </lineage>
</organism>